<proteinExistence type="inferred from homology"/>
<name>A0ABQ2G472_9DEIO</name>
<dbReference type="InterPro" id="IPR029066">
    <property type="entry name" value="PLP-binding_barrel"/>
</dbReference>
<dbReference type="Proteomes" id="UP000639973">
    <property type="component" value="Unassembled WGS sequence"/>
</dbReference>
<accession>A0ABQ2G472</accession>
<dbReference type="InterPro" id="IPR001608">
    <property type="entry name" value="Ala_racemase_N"/>
</dbReference>
<reference evidence="5" key="1">
    <citation type="journal article" date="2019" name="Int. J. Syst. Evol. Microbiol.">
        <title>The Global Catalogue of Microorganisms (GCM) 10K type strain sequencing project: providing services to taxonomists for standard genome sequencing and annotation.</title>
        <authorList>
            <consortium name="The Broad Institute Genomics Platform"/>
            <consortium name="The Broad Institute Genome Sequencing Center for Infectious Disease"/>
            <person name="Wu L."/>
            <person name="Ma J."/>
        </authorList>
    </citation>
    <scope>NUCLEOTIDE SEQUENCE [LARGE SCALE GENOMIC DNA]</scope>
    <source>
        <strain evidence="5">JCM 15442</strain>
    </source>
</reference>
<keyword evidence="5" id="KW-1185">Reference proteome</keyword>
<sequence>MQACGRRVCGAGVPVPAVAPAMSLPEVTLHLRALEQEAGRAPGSAKLVAVTKGQTLESIEKHVLAYGTFPLGEGRAQELRDKAAQRPEWEWHYIGPLQRNKVKYLRPVTLVHAIEAAWQAEAIAEAAAKWGRAPDLLLQLHNGETQKHGIPADELVDTLKSVRETGLTVRGLMVMAPEFGADVAQAEAESRILRLFTDTARQAHDLGLGELSMGMSGDYPLAVRAGATLVRVGRSLFQ</sequence>
<dbReference type="PIRSF" id="PIRSF004848">
    <property type="entry name" value="YBL036c_PLPDEIII"/>
    <property type="match status" value="1"/>
</dbReference>
<comment type="caution">
    <text evidence="4">The sequence shown here is derived from an EMBL/GenBank/DDBJ whole genome shotgun (WGS) entry which is preliminary data.</text>
</comment>
<dbReference type="PANTHER" id="PTHR10146:SF14">
    <property type="entry name" value="PYRIDOXAL PHOSPHATE HOMEOSTASIS PROTEIN"/>
    <property type="match status" value="1"/>
</dbReference>
<dbReference type="Pfam" id="PF01168">
    <property type="entry name" value="Ala_racemase_N"/>
    <property type="match status" value="1"/>
</dbReference>
<evidence type="ECO:0000256" key="2">
    <source>
        <dbReference type="RuleBase" id="RU004514"/>
    </source>
</evidence>
<feature type="domain" description="Alanine racemase N-terminal" evidence="3">
    <location>
        <begin position="39"/>
        <end position="237"/>
    </location>
</feature>
<dbReference type="SUPFAM" id="SSF51419">
    <property type="entry name" value="PLP-binding barrel"/>
    <property type="match status" value="1"/>
</dbReference>
<dbReference type="NCBIfam" id="TIGR00044">
    <property type="entry name" value="YggS family pyridoxal phosphate-dependent enzyme"/>
    <property type="match status" value="1"/>
</dbReference>
<evidence type="ECO:0000313" key="4">
    <source>
        <dbReference type="EMBL" id="GGL73188.1"/>
    </source>
</evidence>
<dbReference type="PANTHER" id="PTHR10146">
    <property type="entry name" value="PROLINE SYNTHETASE CO-TRANSCRIBED BACTERIAL HOMOLOG PROTEIN"/>
    <property type="match status" value="1"/>
</dbReference>
<dbReference type="Gene3D" id="3.20.20.10">
    <property type="entry name" value="Alanine racemase"/>
    <property type="match status" value="1"/>
</dbReference>
<keyword evidence="1" id="KW-0663">Pyridoxal phosphate</keyword>
<evidence type="ECO:0000259" key="3">
    <source>
        <dbReference type="Pfam" id="PF01168"/>
    </source>
</evidence>
<evidence type="ECO:0000256" key="1">
    <source>
        <dbReference type="ARBA" id="ARBA00022898"/>
    </source>
</evidence>
<dbReference type="InterPro" id="IPR011078">
    <property type="entry name" value="PyrdxlP_homeostasis"/>
</dbReference>
<organism evidence="4 5">
    <name type="scientific">Deinococcus aerolatus</name>
    <dbReference type="NCBI Taxonomy" id="522487"/>
    <lineage>
        <taxon>Bacteria</taxon>
        <taxon>Thermotogati</taxon>
        <taxon>Deinococcota</taxon>
        <taxon>Deinococci</taxon>
        <taxon>Deinococcales</taxon>
        <taxon>Deinococcaceae</taxon>
        <taxon>Deinococcus</taxon>
    </lineage>
</organism>
<protein>
    <submittedName>
        <fullName evidence="4">UPF0001 protein</fullName>
    </submittedName>
</protein>
<comment type="similarity">
    <text evidence="2">Belongs to the pyridoxal phosphate-binding protein YggS/PROSC family.</text>
</comment>
<evidence type="ECO:0000313" key="5">
    <source>
        <dbReference type="Proteomes" id="UP000639973"/>
    </source>
</evidence>
<gene>
    <name evidence="4" type="ORF">GCM10010840_09020</name>
</gene>
<dbReference type="EMBL" id="BMOL01000003">
    <property type="protein sequence ID" value="GGL73188.1"/>
    <property type="molecule type" value="Genomic_DNA"/>
</dbReference>